<dbReference type="GO" id="GO:0008270">
    <property type="term" value="F:zinc ion binding"/>
    <property type="evidence" value="ECO:0007669"/>
    <property type="project" value="InterPro"/>
</dbReference>
<keyword evidence="3" id="KW-0804">Transcription</keyword>
<dbReference type="SMART" id="SM00066">
    <property type="entry name" value="GAL4"/>
    <property type="match status" value="1"/>
</dbReference>
<dbReference type="eggNOG" id="ENOG502SI3E">
    <property type="taxonomic scope" value="Eukaryota"/>
</dbReference>
<dbReference type="GeneID" id="4315645"/>
<dbReference type="PANTHER" id="PTHR47425:SF2">
    <property type="entry name" value="FARB-RELATED"/>
    <property type="match status" value="1"/>
</dbReference>
<evidence type="ECO:0000256" key="2">
    <source>
        <dbReference type="ARBA" id="ARBA00023125"/>
    </source>
</evidence>
<dbReference type="CDD" id="cd00067">
    <property type="entry name" value="GAL4"/>
    <property type="match status" value="1"/>
</dbReference>
<dbReference type="CDD" id="cd12148">
    <property type="entry name" value="fungal_TF_MHR"/>
    <property type="match status" value="1"/>
</dbReference>
<dbReference type="GO" id="GO:0003677">
    <property type="term" value="F:DNA binding"/>
    <property type="evidence" value="ECO:0007669"/>
    <property type="project" value="UniProtKB-KW"/>
</dbReference>
<dbReference type="SUPFAM" id="SSF57701">
    <property type="entry name" value="Zn2/Cys6 DNA-binding domain"/>
    <property type="match status" value="1"/>
</dbReference>
<dbReference type="OMA" id="HMEDFLL"/>
<feature type="region of interest" description="Disordered" evidence="5">
    <location>
        <begin position="668"/>
        <end position="702"/>
    </location>
</feature>
<proteinExistence type="predicted"/>
<evidence type="ECO:0000256" key="1">
    <source>
        <dbReference type="ARBA" id="ARBA00023015"/>
    </source>
</evidence>
<dbReference type="PROSITE" id="PS50048">
    <property type="entry name" value="ZN2_CY6_FUNGAL_2"/>
    <property type="match status" value="1"/>
</dbReference>
<dbReference type="HOGENOM" id="CLU_006329_9_3_1"/>
<feature type="compositionally biased region" description="Basic and acidic residues" evidence="5">
    <location>
        <begin position="677"/>
        <end position="689"/>
    </location>
</feature>
<dbReference type="Pfam" id="PF00172">
    <property type="entry name" value="Zn_clus"/>
    <property type="match status" value="1"/>
</dbReference>
<protein>
    <recommendedName>
        <fullName evidence="6">Zn(2)-C6 fungal-type domain-containing protein</fullName>
    </recommendedName>
</protein>
<evidence type="ECO:0000259" key="6">
    <source>
        <dbReference type="PROSITE" id="PS50048"/>
    </source>
</evidence>
<keyword evidence="4" id="KW-0539">Nucleus</keyword>
<evidence type="ECO:0000313" key="7">
    <source>
        <dbReference type="EMBL" id="EAU37798.1"/>
    </source>
</evidence>
<feature type="domain" description="Zn(2)-C6 fungal-type" evidence="6">
    <location>
        <begin position="20"/>
        <end position="53"/>
    </location>
</feature>
<keyword evidence="1" id="KW-0805">Transcription regulation</keyword>
<evidence type="ECO:0000256" key="4">
    <source>
        <dbReference type="ARBA" id="ARBA00023242"/>
    </source>
</evidence>
<dbReference type="GO" id="GO:0000981">
    <property type="term" value="F:DNA-binding transcription factor activity, RNA polymerase II-specific"/>
    <property type="evidence" value="ECO:0007669"/>
    <property type="project" value="InterPro"/>
</dbReference>
<dbReference type="RefSeq" id="XP_001208406.1">
    <property type="nucleotide sequence ID" value="XM_001208406.1"/>
</dbReference>
<dbReference type="InterPro" id="IPR052761">
    <property type="entry name" value="Fungal_Detox/Toxin_TFs"/>
</dbReference>
<dbReference type="AlphaFoldDB" id="Q0CZ43"/>
<gene>
    <name evidence="7" type="ORF">ATEG_01041</name>
</gene>
<evidence type="ECO:0000313" key="8">
    <source>
        <dbReference type="Proteomes" id="UP000007963"/>
    </source>
</evidence>
<dbReference type="InterPro" id="IPR001138">
    <property type="entry name" value="Zn2Cys6_DnaBD"/>
</dbReference>
<dbReference type="PANTHER" id="PTHR47425">
    <property type="entry name" value="FARB-RELATED"/>
    <property type="match status" value="1"/>
</dbReference>
<name>Q0CZ43_ASPTN</name>
<organism evidence="7 8">
    <name type="scientific">Aspergillus terreus (strain NIH 2624 / FGSC A1156)</name>
    <dbReference type="NCBI Taxonomy" id="341663"/>
    <lineage>
        <taxon>Eukaryota</taxon>
        <taxon>Fungi</taxon>
        <taxon>Dikarya</taxon>
        <taxon>Ascomycota</taxon>
        <taxon>Pezizomycotina</taxon>
        <taxon>Eurotiomycetes</taxon>
        <taxon>Eurotiomycetidae</taxon>
        <taxon>Eurotiales</taxon>
        <taxon>Aspergillaceae</taxon>
        <taxon>Aspergillus</taxon>
        <taxon>Aspergillus subgen. Circumdati</taxon>
    </lineage>
</organism>
<keyword evidence="2" id="KW-0238">DNA-binding</keyword>
<evidence type="ECO:0000256" key="3">
    <source>
        <dbReference type="ARBA" id="ARBA00023163"/>
    </source>
</evidence>
<dbReference type="Gene3D" id="4.10.240.10">
    <property type="entry name" value="Zn(2)-C6 fungal-type DNA-binding domain"/>
    <property type="match status" value="1"/>
</dbReference>
<dbReference type="STRING" id="341663.Q0CZ43"/>
<evidence type="ECO:0000256" key="5">
    <source>
        <dbReference type="SAM" id="MobiDB-lite"/>
    </source>
</evidence>
<reference evidence="8" key="1">
    <citation type="submission" date="2005-09" db="EMBL/GenBank/DDBJ databases">
        <title>Annotation of the Aspergillus terreus NIH2624 genome.</title>
        <authorList>
            <person name="Birren B.W."/>
            <person name="Lander E.S."/>
            <person name="Galagan J.E."/>
            <person name="Nusbaum C."/>
            <person name="Devon K."/>
            <person name="Henn M."/>
            <person name="Ma L.-J."/>
            <person name="Jaffe D.B."/>
            <person name="Butler J."/>
            <person name="Alvarez P."/>
            <person name="Gnerre S."/>
            <person name="Grabherr M."/>
            <person name="Kleber M."/>
            <person name="Mauceli E.W."/>
            <person name="Brockman W."/>
            <person name="Rounsley S."/>
            <person name="Young S.K."/>
            <person name="LaButti K."/>
            <person name="Pushparaj V."/>
            <person name="DeCaprio D."/>
            <person name="Crawford M."/>
            <person name="Koehrsen M."/>
            <person name="Engels R."/>
            <person name="Montgomery P."/>
            <person name="Pearson M."/>
            <person name="Howarth C."/>
            <person name="Larson L."/>
            <person name="Luoma S."/>
            <person name="White J."/>
            <person name="Alvarado L."/>
            <person name="Kodira C.D."/>
            <person name="Zeng Q."/>
            <person name="Oleary S."/>
            <person name="Yandava C."/>
            <person name="Denning D.W."/>
            <person name="Nierman W.C."/>
            <person name="Milne T."/>
            <person name="Madden K."/>
        </authorList>
    </citation>
    <scope>NUCLEOTIDE SEQUENCE [LARGE SCALE GENOMIC DNA]</scope>
    <source>
        <strain evidence="8">NIH 2624 / FGSC A1156</strain>
    </source>
</reference>
<dbReference type="OrthoDB" id="5041285at2759"/>
<dbReference type="Proteomes" id="UP000007963">
    <property type="component" value="Unassembled WGS sequence"/>
</dbReference>
<dbReference type="GO" id="GO:0009893">
    <property type="term" value="P:positive regulation of metabolic process"/>
    <property type="evidence" value="ECO:0007669"/>
    <property type="project" value="UniProtKB-ARBA"/>
</dbReference>
<dbReference type="EMBL" id="CH476595">
    <property type="protein sequence ID" value="EAU37798.1"/>
    <property type="molecule type" value="Genomic_DNA"/>
</dbReference>
<accession>Q0CZ43</accession>
<dbReference type="VEuPathDB" id="FungiDB:ATEG_01041"/>
<sequence>MHSIKGRKSPAQRIRRAAAACYRCHWRKVRCDAAVLGYPCTNCTLDGIAGCTLRPNATARFRRLQNGDETNVSPTLAVSEAPSYFDPSTLSEYETHSMAVTAPLQNAPDRIHDDTESSLRLDLDVPVLGPPIADPTPFIFENTGTAFPGQSFVELDRLSSLAMNDVQVLMVNGCLEIPPKAAVNIFVRKYFLLLHPLLPIIDESQFWEIYNQSNKYLSRPGKISLFVFQAMLLASCAVLYNTGFESDPLARAQGALLLTFHTTAEDPQATMTWNICAIQNAMTVSSIASNIDLQTAVVVKKRLFWSVFVRDRILWLGRHRQPQFISANFNIGMGLLEEFDIADEINSSPVHTPDSKRLLLKLFQAQCRLALILSGVNAIAFSASEAYSPQLSVEGLHSRLAKVQMLRSRLAQWREVWMPLPETAAPEQEAIDILTNITLMHYESARIALSHHETFLIEQHLELIQDRSSTMLLGIAKELKDSISNVTQKLSYFASVGLTENMPLSVLASSGTPMVLSAIDVKLSSSLSDMLDRRRTLDDCSKIIKQAGKVYDVTDFFSQGTNHILQLAYAVTKNLFIDDKTHRSDVLTAQPGNEEGQARAIVPASNRRRVKGWVDAFMKYPRAYLVISSCIDHSLATGRLPRDELLPPLIRGSVFMILGRPKLPWTITAPTNSSTDHAGRYNEEKRQDQDGNQEPVSLVDTRNPLLDDPWYWSLIHDVTAEPQRAYDVGGVCSVSGTSMPDTLDHC</sequence>
<dbReference type="InterPro" id="IPR036864">
    <property type="entry name" value="Zn2-C6_fun-type_DNA-bd_sf"/>
</dbReference>